<keyword evidence="4" id="KW-1185">Reference proteome</keyword>
<evidence type="ECO:0000313" key="3">
    <source>
        <dbReference type="EMBL" id="EUN32089.1"/>
    </source>
</evidence>
<reference evidence="3 4" key="1">
    <citation type="journal article" date="2013" name="PLoS Genet.">
        <title>Comparative genome structure, secondary metabolite, and effector coding capacity across Cochliobolus pathogens.</title>
        <authorList>
            <person name="Condon B.J."/>
            <person name="Leng Y."/>
            <person name="Wu D."/>
            <person name="Bushley K.E."/>
            <person name="Ohm R.A."/>
            <person name="Otillar R."/>
            <person name="Martin J."/>
            <person name="Schackwitz W."/>
            <person name="Grimwood J."/>
            <person name="MohdZainudin N."/>
            <person name="Xue C."/>
            <person name="Wang R."/>
            <person name="Manning V.A."/>
            <person name="Dhillon B."/>
            <person name="Tu Z.J."/>
            <person name="Steffenson B.J."/>
            <person name="Salamov A."/>
            <person name="Sun H."/>
            <person name="Lowry S."/>
            <person name="LaButti K."/>
            <person name="Han J."/>
            <person name="Copeland A."/>
            <person name="Lindquist E."/>
            <person name="Barry K."/>
            <person name="Schmutz J."/>
            <person name="Baker S.E."/>
            <person name="Ciuffetti L.M."/>
            <person name="Grigoriev I.V."/>
            <person name="Zhong S."/>
            <person name="Turgeon B.G."/>
        </authorList>
    </citation>
    <scope>NUCLEOTIDE SEQUENCE [LARGE SCALE GENOMIC DNA]</scope>
    <source>
        <strain evidence="3 4">FI3</strain>
    </source>
</reference>
<dbReference type="PANTHER" id="PTHR37535:SF4">
    <property type="entry name" value="FLUG DOMAIN-CONTAINING PROTEIN"/>
    <property type="match status" value="1"/>
</dbReference>
<protein>
    <submittedName>
        <fullName evidence="3">Uncharacterized protein</fullName>
    </submittedName>
</protein>
<dbReference type="HOGENOM" id="CLU_463785_0_0_1"/>
<feature type="transmembrane region" description="Helical" evidence="2">
    <location>
        <begin position="7"/>
        <end position="30"/>
    </location>
</feature>
<evidence type="ECO:0000256" key="1">
    <source>
        <dbReference type="SAM" id="MobiDB-lite"/>
    </source>
</evidence>
<accession>W7EYR8</accession>
<evidence type="ECO:0000256" key="2">
    <source>
        <dbReference type="SAM" id="Phobius"/>
    </source>
</evidence>
<dbReference type="EMBL" id="KI968695">
    <property type="protein sequence ID" value="EUN32089.1"/>
    <property type="molecule type" value="Genomic_DNA"/>
</dbReference>
<keyword evidence="2" id="KW-0812">Transmembrane</keyword>
<dbReference type="PANTHER" id="PTHR37535">
    <property type="entry name" value="FLUG DOMAIN PROTEIN"/>
    <property type="match status" value="1"/>
</dbReference>
<sequence>MEALLPSLIFPSLPSFSFFLSFFFAFVALLPTDNIPSLTDLQALAQQVENTELTEEDIEKTLIPESKRQHKYTIKLWIEFSEKVLGIHLQEDAPFPEPPPANHIALFLTWYTRTSVGLINEKINDTTIKNRLRCLKRAIRLFTSHSYSRADNSQFTQLIKNDLLQTERLSTKAYNKPLAPINKDSNKGLLYRDVKLLWDEDEGKFVLHVHLRNRKGHRHNHKQGSKVFLDEDKGNRAMCPVTYFLALTLADGIFKGYKTLFDIQSKMPSPGSSIREFPYHGSISPIRILSYFGFHWMIRSLGERAGYKDKLTAYCFRRGYGNAIDKIATTAQRVQAMGHSDDHVFQAYLSSMIGIDSQNIIFGRDQRMDLINKHSSMMLHRNLLAPIPPRSQLAETSSPNTSQYDSDLPRDKRRYLQRKAFEEERRQFFQGGSTAPTRSIPMDGMRKPSRYLKALLESEADRHEAVMLMYPDIKPDGNALDQSDEVFESCETTGIMTSTPEPQGDCCVSLEQIVPPLQRIANGQKQNLNYLNAETLEKRKDKSTKLENLVRPHTEDKKVSSRPTVANELLWPTGDPGSSTPPPEQHRG</sequence>
<dbReference type="OrthoDB" id="3943630at2759"/>
<dbReference type="InterPro" id="IPR021842">
    <property type="entry name" value="DUF3435"/>
</dbReference>
<gene>
    <name evidence="3" type="ORF">COCVIDRAFT_33313</name>
</gene>
<feature type="region of interest" description="Disordered" evidence="1">
    <location>
        <begin position="390"/>
        <end position="411"/>
    </location>
</feature>
<feature type="region of interest" description="Disordered" evidence="1">
    <location>
        <begin position="542"/>
        <end position="588"/>
    </location>
</feature>
<organism evidence="3 4">
    <name type="scientific">Bipolaris victoriae (strain FI3)</name>
    <name type="common">Victoria blight of oats agent</name>
    <name type="synonym">Cochliobolus victoriae</name>
    <dbReference type="NCBI Taxonomy" id="930091"/>
    <lineage>
        <taxon>Eukaryota</taxon>
        <taxon>Fungi</taxon>
        <taxon>Dikarya</taxon>
        <taxon>Ascomycota</taxon>
        <taxon>Pezizomycotina</taxon>
        <taxon>Dothideomycetes</taxon>
        <taxon>Pleosporomycetidae</taxon>
        <taxon>Pleosporales</taxon>
        <taxon>Pleosporineae</taxon>
        <taxon>Pleosporaceae</taxon>
        <taxon>Bipolaris</taxon>
    </lineage>
</organism>
<keyword evidence="2" id="KW-0472">Membrane</keyword>
<dbReference type="Proteomes" id="UP000054337">
    <property type="component" value="Unassembled WGS sequence"/>
</dbReference>
<feature type="compositionally biased region" description="Basic and acidic residues" evidence="1">
    <location>
        <begin position="542"/>
        <end position="559"/>
    </location>
</feature>
<dbReference type="RefSeq" id="XP_014561718.1">
    <property type="nucleotide sequence ID" value="XM_014706232.1"/>
</dbReference>
<name>W7EYR8_BIPV3</name>
<dbReference type="GeneID" id="26255193"/>
<dbReference type="Pfam" id="PF11917">
    <property type="entry name" value="DUF3435"/>
    <property type="match status" value="1"/>
</dbReference>
<evidence type="ECO:0000313" key="4">
    <source>
        <dbReference type="Proteomes" id="UP000054337"/>
    </source>
</evidence>
<feature type="compositionally biased region" description="Polar residues" evidence="1">
    <location>
        <begin position="393"/>
        <end position="405"/>
    </location>
</feature>
<dbReference type="AlphaFoldDB" id="W7EYR8"/>
<keyword evidence="2" id="KW-1133">Transmembrane helix</keyword>
<feature type="compositionally biased region" description="Pro residues" evidence="1">
    <location>
        <begin position="579"/>
        <end position="588"/>
    </location>
</feature>
<proteinExistence type="predicted"/>